<dbReference type="InterPro" id="IPR038883">
    <property type="entry name" value="AN11006-like"/>
</dbReference>
<evidence type="ECO:0000313" key="1">
    <source>
        <dbReference type="EMBL" id="KAF2244818.1"/>
    </source>
</evidence>
<dbReference type="PANTHER" id="PTHR42085:SF2">
    <property type="entry name" value="F-BOX DOMAIN-CONTAINING PROTEIN"/>
    <property type="match status" value="1"/>
</dbReference>
<protein>
    <submittedName>
        <fullName evidence="1">Uncharacterized protein</fullName>
    </submittedName>
</protein>
<keyword evidence="2" id="KW-1185">Reference proteome</keyword>
<proteinExistence type="predicted"/>
<dbReference type="PANTHER" id="PTHR42085">
    <property type="entry name" value="F-BOX DOMAIN-CONTAINING PROTEIN"/>
    <property type="match status" value="1"/>
</dbReference>
<evidence type="ECO:0000313" key="2">
    <source>
        <dbReference type="Proteomes" id="UP000800094"/>
    </source>
</evidence>
<dbReference type="OrthoDB" id="4790878at2759"/>
<organism evidence="1 2">
    <name type="scientific">Trematosphaeria pertusa</name>
    <dbReference type="NCBI Taxonomy" id="390896"/>
    <lineage>
        <taxon>Eukaryota</taxon>
        <taxon>Fungi</taxon>
        <taxon>Dikarya</taxon>
        <taxon>Ascomycota</taxon>
        <taxon>Pezizomycotina</taxon>
        <taxon>Dothideomycetes</taxon>
        <taxon>Pleosporomycetidae</taxon>
        <taxon>Pleosporales</taxon>
        <taxon>Massarineae</taxon>
        <taxon>Trematosphaeriaceae</taxon>
        <taxon>Trematosphaeria</taxon>
    </lineage>
</organism>
<dbReference type="AlphaFoldDB" id="A0A6A6I486"/>
<gene>
    <name evidence="1" type="ORF">BU26DRAFT_568813</name>
</gene>
<accession>A0A6A6I486</accession>
<dbReference type="EMBL" id="ML987202">
    <property type="protein sequence ID" value="KAF2244818.1"/>
    <property type="molecule type" value="Genomic_DNA"/>
</dbReference>
<name>A0A6A6I486_9PLEO</name>
<sequence length="270" mass="31019">MAWHLLPGELRNRIYEYALTEPGGLLYYKHEGAGRLCAYRHAQEKEDGGEEIKATNQLQYVNCELRAETKGLGLCFNNITFEPASEDDLFEDCVQFLNEVSIRQRSRLRSLTITVYGRQRVLHFADSRWYPLLHNFAKDYPDCQIRICTDGLSQGSNYLIYRAVLLAVITRRDDETRRGLSIFTAMTQDLLLGELKRKYPQFFVEEYLSLIGGPVAPNIRFFPADLVFKPDMFRSTLQRSKGFTDLIASSIAGGMDAWMERAQEIYEGGI</sequence>
<reference evidence="1" key="1">
    <citation type="journal article" date="2020" name="Stud. Mycol.">
        <title>101 Dothideomycetes genomes: a test case for predicting lifestyles and emergence of pathogens.</title>
        <authorList>
            <person name="Haridas S."/>
            <person name="Albert R."/>
            <person name="Binder M."/>
            <person name="Bloem J."/>
            <person name="Labutti K."/>
            <person name="Salamov A."/>
            <person name="Andreopoulos B."/>
            <person name="Baker S."/>
            <person name="Barry K."/>
            <person name="Bills G."/>
            <person name="Bluhm B."/>
            <person name="Cannon C."/>
            <person name="Castanera R."/>
            <person name="Culley D."/>
            <person name="Daum C."/>
            <person name="Ezra D."/>
            <person name="Gonzalez J."/>
            <person name="Henrissat B."/>
            <person name="Kuo A."/>
            <person name="Liang C."/>
            <person name="Lipzen A."/>
            <person name="Lutzoni F."/>
            <person name="Magnuson J."/>
            <person name="Mondo S."/>
            <person name="Nolan M."/>
            <person name="Ohm R."/>
            <person name="Pangilinan J."/>
            <person name="Park H.-J."/>
            <person name="Ramirez L."/>
            <person name="Alfaro M."/>
            <person name="Sun H."/>
            <person name="Tritt A."/>
            <person name="Yoshinaga Y."/>
            <person name="Zwiers L.-H."/>
            <person name="Turgeon B."/>
            <person name="Goodwin S."/>
            <person name="Spatafora J."/>
            <person name="Crous P."/>
            <person name="Grigoriev I."/>
        </authorList>
    </citation>
    <scope>NUCLEOTIDE SEQUENCE</scope>
    <source>
        <strain evidence="1">CBS 122368</strain>
    </source>
</reference>
<dbReference type="Proteomes" id="UP000800094">
    <property type="component" value="Unassembled WGS sequence"/>
</dbReference>
<dbReference type="RefSeq" id="XP_033679822.1">
    <property type="nucleotide sequence ID" value="XM_033833814.1"/>
</dbReference>
<dbReference type="GeneID" id="54587144"/>